<dbReference type="SUPFAM" id="SSF88697">
    <property type="entry name" value="PUA domain-like"/>
    <property type="match status" value="1"/>
</dbReference>
<sequence length="108" mass="12045">MTWATDSPCRRQPPWSFVPDGRLRNALDHPGPAGPVFADQRGAILGEVTLTDVIETTDYAPTDLERLLGDYGPGLYAWVLKDPVAYPQTIPVKDRLGLWEWEPADPSR</sequence>
<organism evidence="1">
    <name type="scientific">bioreactor metagenome</name>
    <dbReference type="NCBI Taxonomy" id="1076179"/>
    <lineage>
        <taxon>unclassified sequences</taxon>
        <taxon>metagenomes</taxon>
        <taxon>ecological metagenomes</taxon>
    </lineage>
</organism>
<name>A0A645FCC7_9ZZZZ</name>
<evidence type="ECO:0000313" key="1">
    <source>
        <dbReference type="EMBL" id="MPN11286.1"/>
    </source>
</evidence>
<reference evidence="1" key="1">
    <citation type="submission" date="2019-08" db="EMBL/GenBank/DDBJ databases">
        <authorList>
            <person name="Kucharzyk K."/>
            <person name="Murdoch R.W."/>
            <person name="Higgins S."/>
            <person name="Loffler F."/>
        </authorList>
    </citation>
    <scope>NUCLEOTIDE SEQUENCE</scope>
</reference>
<dbReference type="EMBL" id="VSSQ01057486">
    <property type="protein sequence ID" value="MPN11286.1"/>
    <property type="molecule type" value="Genomic_DNA"/>
</dbReference>
<protein>
    <recommendedName>
        <fullName evidence="2">ASCH domain-containing protein</fullName>
    </recommendedName>
</protein>
<comment type="caution">
    <text evidence="1">The sequence shown here is derived from an EMBL/GenBank/DDBJ whole genome shotgun (WGS) entry which is preliminary data.</text>
</comment>
<dbReference type="AlphaFoldDB" id="A0A645FCC7"/>
<accession>A0A645FCC7</accession>
<evidence type="ECO:0008006" key="2">
    <source>
        <dbReference type="Google" id="ProtNLM"/>
    </source>
</evidence>
<proteinExistence type="predicted"/>
<dbReference type="InterPro" id="IPR015947">
    <property type="entry name" value="PUA-like_sf"/>
</dbReference>
<gene>
    <name evidence="1" type="ORF">SDC9_158587</name>
</gene>